<dbReference type="SUPFAM" id="SSF47413">
    <property type="entry name" value="lambda repressor-like DNA-binding domains"/>
    <property type="match status" value="1"/>
</dbReference>
<dbReference type="CDD" id="cd01392">
    <property type="entry name" value="HTH_LacI"/>
    <property type="match status" value="1"/>
</dbReference>
<organism evidence="5 6">
    <name type="scientific">Vallitalea longa</name>
    <dbReference type="NCBI Taxonomy" id="2936439"/>
    <lineage>
        <taxon>Bacteria</taxon>
        <taxon>Bacillati</taxon>
        <taxon>Bacillota</taxon>
        <taxon>Clostridia</taxon>
        <taxon>Lachnospirales</taxon>
        <taxon>Vallitaleaceae</taxon>
        <taxon>Vallitalea</taxon>
    </lineage>
</organism>
<dbReference type="PRINTS" id="PR00036">
    <property type="entry name" value="HTHLACI"/>
</dbReference>
<dbReference type="PROSITE" id="PS50932">
    <property type="entry name" value="HTH_LACI_2"/>
    <property type="match status" value="1"/>
</dbReference>
<dbReference type="PANTHER" id="PTHR30146:SF109">
    <property type="entry name" value="HTH-TYPE TRANSCRIPTIONAL REGULATOR GALS"/>
    <property type="match status" value="1"/>
</dbReference>
<gene>
    <name evidence="5" type="primary">rbsR_1</name>
    <name evidence="5" type="ORF">SH1V18_05840</name>
</gene>
<dbReference type="SMART" id="SM00354">
    <property type="entry name" value="HTH_LACI"/>
    <property type="match status" value="1"/>
</dbReference>
<evidence type="ECO:0000313" key="6">
    <source>
        <dbReference type="Proteomes" id="UP001144256"/>
    </source>
</evidence>
<keyword evidence="6" id="KW-1185">Reference proteome</keyword>
<evidence type="ECO:0000256" key="3">
    <source>
        <dbReference type="ARBA" id="ARBA00023163"/>
    </source>
</evidence>
<dbReference type="PROSITE" id="PS00356">
    <property type="entry name" value="HTH_LACI_1"/>
    <property type="match status" value="1"/>
</dbReference>
<dbReference type="EMBL" id="BRLB01000001">
    <property type="protein sequence ID" value="GKX28104.1"/>
    <property type="molecule type" value="Genomic_DNA"/>
</dbReference>
<dbReference type="PANTHER" id="PTHR30146">
    <property type="entry name" value="LACI-RELATED TRANSCRIPTIONAL REPRESSOR"/>
    <property type="match status" value="1"/>
</dbReference>
<keyword evidence="2" id="KW-0238">DNA-binding</keyword>
<feature type="domain" description="HTH lacI-type" evidence="4">
    <location>
        <begin position="4"/>
        <end position="57"/>
    </location>
</feature>
<dbReference type="SUPFAM" id="SSF53822">
    <property type="entry name" value="Periplasmic binding protein-like I"/>
    <property type="match status" value="1"/>
</dbReference>
<evidence type="ECO:0000256" key="1">
    <source>
        <dbReference type="ARBA" id="ARBA00023015"/>
    </source>
</evidence>
<accession>A0A9W5Y9Z3</accession>
<dbReference type="GO" id="GO:0000976">
    <property type="term" value="F:transcription cis-regulatory region binding"/>
    <property type="evidence" value="ECO:0007669"/>
    <property type="project" value="TreeGrafter"/>
</dbReference>
<sequence>MANTIYDVANLAGVSTATVSRVINKIGNVSPKTETKVKSAMEKLNFTPNSLAQSFATMKSKTIGFNISLTVSDEMRDYYIDSDYFTELFKGINRITQNTGYSILIINIKENLENIRSDFIDKKKIDGLIIGNQPEDTKIFRNIINAKLPVVYIGQLKKYNKGLHVYAQYSQYVKNVIEYLYNKNHRHIAYFGAKKEDEIKKLIKHNDDITLEYYNLLFNNKHLRETILELFNKKERPTALFYEELSGIQPVISILNELNIRVPEDISIVSVEHKKGLGNNFYPPITNVYVPVYEMGKRATKILIDYIEGNITEYNHQFDLESIIIERNSVIQI</sequence>
<dbReference type="Gene3D" id="1.10.260.40">
    <property type="entry name" value="lambda repressor-like DNA-binding domains"/>
    <property type="match status" value="1"/>
</dbReference>
<dbReference type="Pfam" id="PF13377">
    <property type="entry name" value="Peripla_BP_3"/>
    <property type="match status" value="1"/>
</dbReference>
<comment type="caution">
    <text evidence="5">The sequence shown here is derived from an EMBL/GenBank/DDBJ whole genome shotgun (WGS) entry which is preliminary data.</text>
</comment>
<name>A0A9W5Y9Z3_9FIRM</name>
<dbReference type="InterPro" id="IPR010982">
    <property type="entry name" value="Lambda_DNA-bd_dom_sf"/>
</dbReference>
<dbReference type="GO" id="GO:0003700">
    <property type="term" value="F:DNA-binding transcription factor activity"/>
    <property type="evidence" value="ECO:0007669"/>
    <property type="project" value="TreeGrafter"/>
</dbReference>
<evidence type="ECO:0000313" key="5">
    <source>
        <dbReference type="EMBL" id="GKX28104.1"/>
    </source>
</evidence>
<dbReference type="Gene3D" id="3.40.50.2300">
    <property type="match status" value="2"/>
</dbReference>
<dbReference type="Pfam" id="PF00356">
    <property type="entry name" value="LacI"/>
    <property type="match status" value="1"/>
</dbReference>
<dbReference type="CDD" id="cd06267">
    <property type="entry name" value="PBP1_LacI_sugar_binding-like"/>
    <property type="match status" value="1"/>
</dbReference>
<dbReference type="RefSeq" id="WP_281812075.1">
    <property type="nucleotide sequence ID" value="NZ_BRLB01000001.1"/>
</dbReference>
<reference evidence="5" key="1">
    <citation type="submission" date="2022-06" db="EMBL/GenBank/DDBJ databases">
        <title>Vallitalea longa sp. nov., an anaerobic bacterium isolated from marine sediment.</title>
        <authorList>
            <person name="Hirano S."/>
            <person name="Terahara T."/>
            <person name="Mori K."/>
            <person name="Hamada M."/>
            <person name="Matsumoto R."/>
            <person name="Kobayashi T."/>
        </authorList>
    </citation>
    <scope>NUCLEOTIDE SEQUENCE</scope>
    <source>
        <strain evidence="5">SH18-1</strain>
    </source>
</reference>
<keyword evidence="3" id="KW-0804">Transcription</keyword>
<proteinExistence type="predicted"/>
<protein>
    <submittedName>
        <fullName evidence="5">LacI family transcriptional regulator</fullName>
    </submittedName>
</protein>
<dbReference type="InterPro" id="IPR000843">
    <property type="entry name" value="HTH_LacI"/>
</dbReference>
<dbReference type="Proteomes" id="UP001144256">
    <property type="component" value="Unassembled WGS sequence"/>
</dbReference>
<keyword evidence="1" id="KW-0805">Transcription regulation</keyword>
<evidence type="ECO:0000259" key="4">
    <source>
        <dbReference type="PROSITE" id="PS50932"/>
    </source>
</evidence>
<dbReference type="InterPro" id="IPR028082">
    <property type="entry name" value="Peripla_BP_I"/>
</dbReference>
<evidence type="ECO:0000256" key="2">
    <source>
        <dbReference type="ARBA" id="ARBA00023125"/>
    </source>
</evidence>
<dbReference type="AlphaFoldDB" id="A0A9W5Y9Z3"/>
<dbReference type="InterPro" id="IPR046335">
    <property type="entry name" value="LacI/GalR-like_sensor"/>
</dbReference>